<reference evidence="1 2" key="1">
    <citation type="journal article" date="2009" name="Stand. Genomic Sci.">
        <title>Complete genome sequence of Thermanaerovibrio acidaminovorans type strain (Su883).</title>
        <authorList>
            <person name="Chovatia M."/>
            <person name="Sikorski J."/>
            <person name="Schroder M."/>
            <person name="Lapidus A."/>
            <person name="Nolan M."/>
            <person name="Tice H."/>
            <person name="Glavina Del Rio T."/>
            <person name="Copeland A."/>
            <person name="Cheng J.F."/>
            <person name="Lucas S."/>
            <person name="Chen F."/>
            <person name="Bruce D."/>
            <person name="Goodwin L."/>
            <person name="Pitluck S."/>
            <person name="Ivanova N."/>
            <person name="Mavromatis K."/>
            <person name="Ovchinnikova G."/>
            <person name="Pati A."/>
            <person name="Chen A."/>
            <person name="Palaniappan K."/>
            <person name="Land M."/>
            <person name="Hauser L."/>
            <person name="Chang Y.J."/>
            <person name="Jeffries C.D."/>
            <person name="Chain P."/>
            <person name="Saunders E."/>
            <person name="Detter J.C."/>
            <person name="Brettin T."/>
            <person name="Rohde M."/>
            <person name="Goker M."/>
            <person name="Spring S."/>
            <person name="Bristow J."/>
            <person name="Markowitz V."/>
            <person name="Hugenholtz P."/>
            <person name="Kyrpides N.C."/>
            <person name="Klenk H.P."/>
            <person name="Eisen J.A."/>
        </authorList>
    </citation>
    <scope>NUCLEOTIDE SEQUENCE [LARGE SCALE GENOMIC DNA]</scope>
    <source>
        <strain evidence="2">ATCC 49978 / DSM 6589 / Su883</strain>
    </source>
</reference>
<dbReference type="RefSeq" id="WP_012869988.1">
    <property type="nucleotide sequence ID" value="NC_013522.1"/>
</dbReference>
<accession>D1B636</accession>
<evidence type="ECO:0000313" key="1">
    <source>
        <dbReference type="EMBL" id="ACZ19477.1"/>
    </source>
</evidence>
<dbReference type="EMBL" id="CP001818">
    <property type="protein sequence ID" value="ACZ19477.1"/>
    <property type="molecule type" value="Genomic_DNA"/>
</dbReference>
<sequence>MTGRIGRMKILLPLAALLAVGAFFLYRDLSLPERAKEAGTLRSLPDVEAQGLSIDRTIKGERWLMEAQRAEKSGGTVRVWDFRVRRSSPSGRPVMELTAREGLYDEDGTFVKTLDFSGTFRSAGRDYVCSGGEAVYHVDQDRWDLARGVKVSRDGFTAQGDGGVIHRDGRISLRGGIRVTLEVR</sequence>
<dbReference type="HOGENOM" id="CLU_127716_0_0_0"/>
<proteinExistence type="predicted"/>
<dbReference type="EnsemblBacteria" id="ACZ19477">
    <property type="protein sequence ID" value="ACZ19477"/>
    <property type="gene ID" value="Taci_1246"/>
</dbReference>
<keyword evidence="2" id="KW-1185">Reference proteome</keyword>
<dbReference type="Proteomes" id="UP000002030">
    <property type="component" value="Chromosome"/>
</dbReference>
<dbReference type="OrthoDB" id="5155at2"/>
<organism evidence="1 2">
    <name type="scientific">Thermanaerovibrio acidaminovorans (strain ATCC 49978 / DSM 6589 / Su883)</name>
    <name type="common">Selenomonas acidaminovorans</name>
    <dbReference type="NCBI Taxonomy" id="525903"/>
    <lineage>
        <taxon>Bacteria</taxon>
        <taxon>Thermotogati</taxon>
        <taxon>Synergistota</taxon>
        <taxon>Synergistia</taxon>
        <taxon>Synergistales</taxon>
        <taxon>Synergistaceae</taxon>
        <taxon>Thermanaerovibrio</taxon>
    </lineage>
</organism>
<dbReference type="AlphaFoldDB" id="D1B636"/>
<evidence type="ECO:0000313" key="2">
    <source>
        <dbReference type="Proteomes" id="UP000002030"/>
    </source>
</evidence>
<protein>
    <recommendedName>
        <fullName evidence="3">LPS export ABC transporter periplasmic protein LptC</fullName>
    </recommendedName>
</protein>
<dbReference type="KEGG" id="tai:Taci_1246"/>
<name>D1B636_THEAS</name>
<dbReference type="STRING" id="525903.Taci_1246"/>
<evidence type="ECO:0008006" key="3">
    <source>
        <dbReference type="Google" id="ProtNLM"/>
    </source>
</evidence>
<gene>
    <name evidence="1" type="ordered locus">Taci_1246</name>
</gene>